<dbReference type="Proteomes" id="UP000255316">
    <property type="component" value="Unassembled WGS sequence"/>
</dbReference>
<dbReference type="InterPro" id="IPR036412">
    <property type="entry name" value="HAD-like_sf"/>
</dbReference>
<dbReference type="Pfam" id="PF00702">
    <property type="entry name" value="Hydrolase"/>
    <property type="match status" value="1"/>
</dbReference>
<dbReference type="EC" id="3.6.1.-" evidence="15"/>
<dbReference type="InterPro" id="IPR044492">
    <property type="entry name" value="P_typ_ATPase_HD_dom"/>
</dbReference>
<feature type="transmembrane region" description="Helical" evidence="12">
    <location>
        <begin position="70"/>
        <end position="89"/>
    </location>
</feature>
<dbReference type="GO" id="GO:0008553">
    <property type="term" value="F:P-type proton-exporting transporter activity"/>
    <property type="evidence" value="ECO:0007669"/>
    <property type="project" value="InterPro"/>
</dbReference>
<dbReference type="OrthoDB" id="9814270at2"/>
<keyword evidence="11 12" id="KW-0472">Membrane</keyword>
<dbReference type="GO" id="GO:0016887">
    <property type="term" value="F:ATP hydrolysis activity"/>
    <property type="evidence" value="ECO:0007669"/>
    <property type="project" value="InterPro"/>
</dbReference>
<sequence length="793" mass="87676">MNQSDLITDANKGLNFQEIKKRQAAYGINAIEEKRTSKAVKFLSFLWGPIPWMIEAALLLSAILQHWEDFWVIFLMLALNAGVGFWQQYQADNAIEALKSKLALTARVLRDGKWETIRARELVPGDIVLIKLGNIIPADMKLLVGEYLTVDQSTLTGESLPVDKKVGDEVYSGSIVRLGEMTGVVTGTGMNTYFGRTAKLVETAKTTSHFQKAVLKIGNFLICLTLILVVIILIVTHLRGDPFLHTLLFALILTIAAIPVALPAVLTVTMAVGALQLAKMKAIVSRLSSIEEMAGIDILCSDKTGTLTKNQLTMGEPIIIEATGKEELLLAAALASEGNADDVIDEAIIQALPTAIHLEQYKTAHFTPFDPKHKRSEALIEYNHDSFQVSKGAPQVILELVNNPGITQQVEREVDKLAVTGYRALGVARKEKNGVWKYLGLIALFDPPRDDTVDTIKTAQKMGLEIKMLTGDHGSIAKEIAGKIGLGKHIISVATLFKDKKEDAQQLEAIDGFSEVFPEHKFKIVKLLQSIDHIVGMTGDGVNDAPALKQADVGIAVGGATDAARAAAALILTESGLSVITQAIAVARKIFERMNSYATFRIAETIRILLFISMSIVVFNFYPVTAIMIVLLAILNDFPIMMIAYDHVPVAPFPVRWNMRRVLIISTTLGIIGVIETFILFYIAKDYFELSVPMIQTFIFLKLLVSGHLTIYLTRNAGAIWQRPWPNLWFFLTIESTQIIGTLAAVYGWFITPIGWMYALLIWAYALFWMFVESGVKLVLYKKVLTCDHECWT</sequence>
<feature type="domain" description="Cation-transporting P-type ATPase N-terminal" evidence="13">
    <location>
        <begin position="1"/>
        <end position="66"/>
    </location>
</feature>
<dbReference type="Proteomes" id="UP000054854">
    <property type="component" value="Unassembled WGS sequence"/>
</dbReference>
<evidence type="ECO:0000256" key="10">
    <source>
        <dbReference type="ARBA" id="ARBA00022989"/>
    </source>
</evidence>
<dbReference type="SMART" id="SM00831">
    <property type="entry name" value="Cation_ATPase_N"/>
    <property type="match status" value="1"/>
</dbReference>
<dbReference type="SUPFAM" id="SSF81660">
    <property type="entry name" value="Metal cation-transporting ATPase, ATP-binding domain N"/>
    <property type="match status" value="1"/>
</dbReference>
<dbReference type="SUPFAM" id="SSF81653">
    <property type="entry name" value="Calcium ATPase, transduction domain A"/>
    <property type="match status" value="1"/>
</dbReference>
<evidence type="ECO:0000313" key="16">
    <source>
        <dbReference type="Proteomes" id="UP000054854"/>
    </source>
</evidence>
<dbReference type="SFLD" id="SFLDF00027">
    <property type="entry name" value="p-type_atpase"/>
    <property type="match status" value="1"/>
</dbReference>
<dbReference type="PANTHER" id="PTHR42861">
    <property type="entry name" value="CALCIUM-TRANSPORTING ATPASE"/>
    <property type="match status" value="1"/>
</dbReference>
<evidence type="ECO:0000256" key="8">
    <source>
        <dbReference type="ARBA" id="ARBA00022842"/>
    </source>
</evidence>
<comment type="similarity">
    <text evidence="2">Belongs to the cation transport ATPase (P-type) (TC 3.A.3) family. Type IIIA subfamily.</text>
</comment>
<keyword evidence="6" id="KW-0547">Nucleotide-binding</keyword>
<dbReference type="EC" id="3.6.3.8" evidence="15"/>
<dbReference type="InterPro" id="IPR023214">
    <property type="entry name" value="HAD_sf"/>
</dbReference>
<dbReference type="FunFam" id="2.70.150.10:FF:000042">
    <property type="entry name" value="Plasma membrane ATPase"/>
    <property type="match status" value="1"/>
</dbReference>
<dbReference type="GO" id="GO:0005524">
    <property type="term" value="F:ATP binding"/>
    <property type="evidence" value="ECO:0007669"/>
    <property type="project" value="UniProtKB-KW"/>
</dbReference>
<keyword evidence="9" id="KW-1278">Translocase</keyword>
<dbReference type="PRINTS" id="PR00119">
    <property type="entry name" value="CATATPASE"/>
</dbReference>
<feature type="transmembrane region" description="Helical" evidence="12">
    <location>
        <begin position="662"/>
        <end position="684"/>
    </location>
</feature>
<dbReference type="InterPro" id="IPR004014">
    <property type="entry name" value="ATPase_P-typ_cation-transptr_N"/>
</dbReference>
<dbReference type="InterPro" id="IPR018303">
    <property type="entry name" value="ATPase_P-typ_P_site"/>
</dbReference>
<dbReference type="CDD" id="cd02076">
    <property type="entry name" value="P-type_ATPase_H"/>
    <property type="match status" value="1"/>
</dbReference>
<feature type="transmembrane region" description="Helical" evidence="12">
    <location>
        <begin position="725"/>
        <end position="750"/>
    </location>
</feature>
<dbReference type="Pfam" id="PF00122">
    <property type="entry name" value="E1-E2_ATPase"/>
    <property type="match status" value="1"/>
</dbReference>
<evidence type="ECO:0000259" key="13">
    <source>
        <dbReference type="SMART" id="SM00831"/>
    </source>
</evidence>
<comment type="subcellular location">
    <subcellularLocation>
        <location evidence="1">Membrane</location>
        <topology evidence="1">Multi-pass membrane protein</topology>
    </subcellularLocation>
</comment>
<evidence type="ECO:0000256" key="3">
    <source>
        <dbReference type="ARBA" id="ARBA00022553"/>
    </source>
</evidence>
<reference evidence="15 17" key="2">
    <citation type="submission" date="2018-06" db="EMBL/GenBank/DDBJ databases">
        <authorList>
            <consortium name="Pathogen Informatics"/>
            <person name="Doyle S."/>
        </authorList>
    </citation>
    <scope>NUCLEOTIDE SEQUENCE [LARGE SCALE GENOMIC DNA]</scope>
    <source>
        <strain evidence="15 17">NCTC12438</strain>
    </source>
</reference>
<evidence type="ECO:0000256" key="2">
    <source>
        <dbReference type="ARBA" id="ARBA00008804"/>
    </source>
</evidence>
<gene>
    <name evidence="15" type="primary">mgtA_2</name>
    <name evidence="14" type="synonym">pacL</name>
    <name evidence="14" type="ORF">Lcin_3022</name>
    <name evidence="15" type="ORF">NCTC12438_01336</name>
</gene>
<reference evidence="14 16" key="1">
    <citation type="submission" date="2015-11" db="EMBL/GenBank/DDBJ databases">
        <title>Genomic analysis of 38 Legionella species identifies large and diverse effector repertoires.</title>
        <authorList>
            <person name="Burstein D."/>
            <person name="Amaro F."/>
            <person name="Zusman T."/>
            <person name="Lifshitz Z."/>
            <person name="Cohen O."/>
            <person name="Gilbert J.A."/>
            <person name="Pupko T."/>
            <person name="Shuman H.A."/>
            <person name="Segal G."/>
        </authorList>
    </citation>
    <scope>NUCLEOTIDE SEQUENCE [LARGE SCALE GENOMIC DNA]</scope>
    <source>
        <strain evidence="14 16">CDC#72-OH-14</strain>
    </source>
</reference>
<evidence type="ECO:0000256" key="1">
    <source>
        <dbReference type="ARBA" id="ARBA00004141"/>
    </source>
</evidence>
<feature type="transmembrane region" description="Helical" evidence="12">
    <location>
        <begin position="690"/>
        <end position="713"/>
    </location>
</feature>
<evidence type="ECO:0000256" key="12">
    <source>
        <dbReference type="SAM" id="Phobius"/>
    </source>
</evidence>
<dbReference type="Pfam" id="PF00690">
    <property type="entry name" value="Cation_ATPase_N"/>
    <property type="match status" value="1"/>
</dbReference>
<evidence type="ECO:0000313" key="17">
    <source>
        <dbReference type="Proteomes" id="UP000255316"/>
    </source>
</evidence>
<keyword evidence="5" id="KW-0479">Metal-binding</keyword>
<evidence type="ECO:0000256" key="6">
    <source>
        <dbReference type="ARBA" id="ARBA00022741"/>
    </source>
</evidence>
<dbReference type="EMBL" id="LNXX01000047">
    <property type="protein sequence ID" value="KTC81952.1"/>
    <property type="molecule type" value="Genomic_DNA"/>
</dbReference>
<dbReference type="InterPro" id="IPR023299">
    <property type="entry name" value="ATPase_P-typ_cyto_dom_N"/>
</dbReference>
<evidence type="ECO:0000313" key="14">
    <source>
        <dbReference type="EMBL" id="KTC81952.1"/>
    </source>
</evidence>
<dbReference type="AlphaFoldDB" id="A0A378IJ16"/>
<dbReference type="RefSeq" id="WP_058466132.1">
    <property type="nucleotide sequence ID" value="NZ_CAAAHQ010000028.1"/>
</dbReference>
<feature type="transmembrane region" description="Helical" evidence="12">
    <location>
        <begin position="247"/>
        <end position="278"/>
    </location>
</feature>
<dbReference type="SFLD" id="SFLDS00003">
    <property type="entry name" value="Haloacid_Dehalogenase"/>
    <property type="match status" value="1"/>
</dbReference>
<dbReference type="PRINTS" id="PR00120">
    <property type="entry name" value="HATPASE"/>
</dbReference>
<dbReference type="InterPro" id="IPR001757">
    <property type="entry name" value="P_typ_ATPase"/>
</dbReference>
<keyword evidence="8" id="KW-0460">Magnesium</keyword>
<feature type="transmembrane region" description="Helical" evidence="12">
    <location>
        <begin position="627"/>
        <end position="650"/>
    </location>
</feature>
<dbReference type="Gene3D" id="3.40.1110.10">
    <property type="entry name" value="Calcium-transporting ATPase, cytoplasmic domain N"/>
    <property type="match status" value="1"/>
</dbReference>
<dbReference type="SUPFAM" id="SSF81665">
    <property type="entry name" value="Calcium ATPase, transmembrane domain M"/>
    <property type="match status" value="1"/>
</dbReference>
<dbReference type="PROSITE" id="PS00154">
    <property type="entry name" value="ATPASE_E1_E2"/>
    <property type="match status" value="1"/>
</dbReference>
<proteinExistence type="inferred from homology"/>
<protein>
    <submittedName>
        <fullName evidence="14">Cation efflux transporter</fullName>
    </submittedName>
    <submittedName>
        <fullName evidence="15">Cation transport ATPase</fullName>
        <ecNumber evidence="15">3.6.1.-</ecNumber>
        <ecNumber evidence="15">3.6.3.8</ecNumber>
    </submittedName>
</protein>
<evidence type="ECO:0000256" key="11">
    <source>
        <dbReference type="ARBA" id="ARBA00023136"/>
    </source>
</evidence>
<feature type="transmembrane region" description="Helical" evidence="12">
    <location>
        <begin position="42"/>
        <end position="64"/>
    </location>
</feature>
<keyword evidence="15" id="KW-0378">Hydrolase</keyword>
<keyword evidence="16" id="KW-1185">Reference proteome</keyword>
<dbReference type="Gene3D" id="3.40.50.1000">
    <property type="entry name" value="HAD superfamily/HAD-like"/>
    <property type="match status" value="1"/>
</dbReference>
<dbReference type="InterPro" id="IPR023298">
    <property type="entry name" value="ATPase_P-typ_TM_dom_sf"/>
</dbReference>
<dbReference type="NCBIfam" id="TIGR01647">
    <property type="entry name" value="ATPase-IIIA_H"/>
    <property type="match status" value="1"/>
</dbReference>
<evidence type="ECO:0000256" key="9">
    <source>
        <dbReference type="ARBA" id="ARBA00022967"/>
    </source>
</evidence>
<evidence type="ECO:0000256" key="4">
    <source>
        <dbReference type="ARBA" id="ARBA00022692"/>
    </source>
</evidence>
<evidence type="ECO:0000313" key="15">
    <source>
        <dbReference type="EMBL" id="STX34732.1"/>
    </source>
</evidence>
<dbReference type="InterPro" id="IPR006534">
    <property type="entry name" value="P-type_ATPase_IIIA"/>
</dbReference>
<dbReference type="InterPro" id="IPR008250">
    <property type="entry name" value="ATPase_P-typ_transduc_dom_A_sf"/>
</dbReference>
<feature type="transmembrane region" description="Helical" evidence="12">
    <location>
        <begin position="213"/>
        <end position="235"/>
    </location>
</feature>
<dbReference type="SUPFAM" id="SSF56784">
    <property type="entry name" value="HAD-like"/>
    <property type="match status" value="1"/>
</dbReference>
<evidence type="ECO:0000256" key="7">
    <source>
        <dbReference type="ARBA" id="ARBA00022840"/>
    </source>
</evidence>
<keyword evidence="4 12" id="KW-0812">Transmembrane</keyword>
<dbReference type="GO" id="GO:0016020">
    <property type="term" value="C:membrane"/>
    <property type="evidence" value="ECO:0007669"/>
    <property type="project" value="UniProtKB-SubCell"/>
</dbReference>
<dbReference type="FunFam" id="3.40.50.1000:FF:000211">
    <property type="entry name" value="Plasma membrane ATPase"/>
    <property type="match status" value="1"/>
</dbReference>
<name>A0A378IJ16_9GAMM</name>
<dbReference type="STRING" id="28085.Lcin_3022"/>
<dbReference type="Gene3D" id="1.20.1110.10">
    <property type="entry name" value="Calcium-transporting ATPase, transmembrane domain"/>
    <property type="match status" value="1"/>
</dbReference>
<keyword evidence="3" id="KW-0597">Phosphoprotein</keyword>
<evidence type="ECO:0000256" key="5">
    <source>
        <dbReference type="ARBA" id="ARBA00022723"/>
    </source>
</evidence>
<dbReference type="EMBL" id="UGNX01000001">
    <property type="protein sequence ID" value="STX34732.1"/>
    <property type="molecule type" value="Genomic_DNA"/>
</dbReference>
<keyword evidence="7" id="KW-0067">ATP-binding</keyword>
<accession>A0A378IJ16</accession>
<keyword evidence="10 12" id="KW-1133">Transmembrane helix</keyword>
<dbReference type="SFLD" id="SFLDG00002">
    <property type="entry name" value="C1.7:_P-type_atpase_like"/>
    <property type="match status" value="1"/>
</dbReference>
<dbReference type="NCBIfam" id="TIGR01494">
    <property type="entry name" value="ATPase_P-type"/>
    <property type="match status" value="2"/>
</dbReference>
<organism evidence="15 17">
    <name type="scientific">Legionella cincinnatiensis</name>
    <dbReference type="NCBI Taxonomy" id="28085"/>
    <lineage>
        <taxon>Bacteria</taxon>
        <taxon>Pseudomonadati</taxon>
        <taxon>Pseudomonadota</taxon>
        <taxon>Gammaproteobacteria</taxon>
        <taxon>Legionellales</taxon>
        <taxon>Legionellaceae</taxon>
        <taxon>Legionella</taxon>
    </lineage>
</organism>
<dbReference type="GO" id="GO:0046872">
    <property type="term" value="F:metal ion binding"/>
    <property type="evidence" value="ECO:0007669"/>
    <property type="project" value="UniProtKB-KW"/>
</dbReference>
<dbReference type="GO" id="GO:0120029">
    <property type="term" value="P:proton export across plasma membrane"/>
    <property type="evidence" value="ECO:0007669"/>
    <property type="project" value="InterPro"/>
</dbReference>
<feature type="transmembrane region" description="Helical" evidence="12">
    <location>
        <begin position="756"/>
        <end position="772"/>
    </location>
</feature>
<dbReference type="Gene3D" id="2.70.150.10">
    <property type="entry name" value="Calcium-transporting ATPase, cytoplasmic transduction domain A"/>
    <property type="match status" value="1"/>
</dbReference>
<dbReference type="FunFam" id="3.40.1110.10:FF:000005">
    <property type="entry name" value="Plasma membrane ATPase"/>
    <property type="match status" value="1"/>
</dbReference>
<dbReference type="InterPro" id="IPR059000">
    <property type="entry name" value="ATPase_P-type_domA"/>
</dbReference>
<feature type="transmembrane region" description="Helical" evidence="12">
    <location>
        <begin position="598"/>
        <end position="621"/>
    </location>
</feature>